<organism evidence="10 11">
    <name type="scientific">Xanthobacter oligotrophicus</name>
    <dbReference type="NCBI Taxonomy" id="2607286"/>
    <lineage>
        <taxon>Bacteria</taxon>
        <taxon>Pseudomonadati</taxon>
        <taxon>Pseudomonadota</taxon>
        <taxon>Alphaproteobacteria</taxon>
        <taxon>Hyphomicrobiales</taxon>
        <taxon>Xanthobacteraceae</taxon>
        <taxon>Xanthobacter</taxon>
    </lineage>
</organism>
<feature type="domain" description="Bacterial sugar transferase" evidence="9">
    <location>
        <begin position="303"/>
        <end position="487"/>
    </location>
</feature>
<name>A0ABW7A2Q7_9HYPH</name>
<keyword evidence="4 8" id="KW-0812">Transmembrane</keyword>
<dbReference type="InterPro" id="IPR003362">
    <property type="entry name" value="Bact_transf"/>
</dbReference>
<gene>
    <name evidence="10" type="ORF">V5F32_20455</name>
</gene>
<evidence type="ECO:0000313" key="11">
    <source>
        <dbReference type="Proteomes" id="UP001604002"/>
    </source>
</evidence>
<dbReference type="PANTHER" id="PTHR30576:SF21">
    <property type="entry name" value="UDP-GLUCOSE:UNDECAPRENYL-PHOSPHATE GLUCOSE-1-PHOSPHATE TRANSFERASE"/>
    <property type="match status" value="1"/>
</dbReference>
<evidence type="ECO:0000256" key="2">
    <source>
        <dbReference type="ARBA" id="ARBA00006464"/>
    </source>
</evidence>
<comment type="subcellular location">
    <subcellularLocation>
        <location evidence="1">Membrane</location>
        <topology evidence="1">Multi-pass membrane protein</topology>
    </subcellularLocation>
</comment>
<dbReference type="Pfam" id="PF13727">
    <property type="entry name" value="CoA_binding_3"/>
    <property type="match status" value="1"/>
</dbReference>
<feature type="transmembrane region" description="Helical" evidence="8">
    <location>
        <begin position="133"/>
        <end position="157"/>
    </location>
</feature>
<dbReference type="Pfam" id="PF02397">
    <property type="entry name" value="Bac_transf"/>
    <property type="match status" value="1"/>
</dbReference>
<sequence>MSISTDNMRVERVGEVQGPVQRAVIDYASMPPLFILCDAVLMLALSMLVDLISTSQTSTGTLSSFDFTRPLGIGILSAVTFVLITTSRGLYKPWQMVRATEQVRAAFVNWTFTILFVATVIFCLKVGDDTSRLSTGIFAALGFVAVPASHWAMGAWLRRAVETGAVRGRPSILIGDVSQLDQVVPTEILERLGLREMRRFSFAGVPAGAASGSLSADELDTLKSAIQFARQQRIEEIVIAMPWSSLERLDAVRARLRALPVPVKLLPDEAVHELLDAPRVDFGSSVAIEVQRAPLSRIELAQKRVLDIAVSGVAMTLLLPLFAIIAICIKSDSKGPVIFRQRRNGFGGREFTIYKFRSMSVMEDGAKVTQAQRNDKRVTRVGRFLRATSLDELPQVLNVLFGHMSIVGPRPHAMAHDDEYSKLIAGYAFRHHVKPGITGWAQANGLRGETSEISLMERRIEMDLWYVNNWSIWLDIKIILKTFIEVFRNDAY</sequence>
<dbReference type="EC" id="2.7.8.31" evidence="10"/>
<evidence type="ECO:0000256" key="5">
    <source>
        <dbReference type="ARBA" id="ARBA00022989"/>
    </source>
</evidence>
<comment type="caution">
    <text evidence="10">The sequence shown here is derived from an EMBL/GenBank/DDBJ whole genome shotgun (WGS) entry which is preliminary data.</text>
</comment>
<accession>A0ABW7A2Q7</accession>
<comment type="similarity">
    <text evidence="2">Belongs to the bacterial sugar transferase family.</text>
</comment>
<keyword evidence="5 8" id="KW-1133">Transmembrane helix</keyword>
<proteinExistence type="inferred from homology"/>
<dbReference type="EMBL" id="JBAFVH010000013">
    <property type="protein sequence ID" value="MFG1374555.1"/>
    <property type="molecule type" value="Genomic_DNA"/>
</dbReference>
<reference evidence="10 11" key="1">
    <citation type="submission" date="2024-02" db="EMBL/GenBank/DDBJ databases">
        <title>Expansion and revision of Xanthobacter and proposal of Roseixanthobacter gen. nov.</title>
        <authorList>
            <person name="Soltysiak M.P.M."/>
            <person name="Jalihal A."/>
            <person name="Ory A."/>
            <person name="Chrisophersen C."/>
            <person name="Lee A.D."/>
            <person name="Boulton J."/>
            <person name="Springer M."/>
        </authorList>
    </citation>
    <scope>NUCLEOTIDE SEQUENCE [LARGE SCALE GENOMIC DNA]</scope>
    <source>
        <strain evidence="10 11">23A</strain>
    </source>
</reference>
<keyword evidence="7" id="KW-0270">Exopolysaccharide synthesis</keyword>
<dbReference type="RefSeq" id="WP_188079529.1">
    <property type="nucleotide sequence ID" value="NZ_JAKOAT010000009.1"/>
</dbReference>
<dbReference type="InterPro" id="IPR017475">
    <property type="entry name" value="EPS_sugar_tfrase"/>
</dbReference>
<evidence type="ECO:0000259" key="9">
    <source>
        <dbReference type="Pfam" id="PF02397"/>
    </source>
</evidence>
<feature type="transmembrane region" description="Helical" evidence="8">
    <location>
        <begin position="33"/>
        <end position="52"/>
    </location>
</feature>
<keyword evidence="6 8" id="KW-0472">Membrane</keyword>
<feature type="transmembrane region" description="Helical" evidence="8">
    <location>
        <begin position="72"/>
        <end position="91"/>
    </location>
</feature>
<evidence type="ECO:0000256" key="6">
    <source>
        <dbReference type="ARBA" id="ARBA00023136"/>
    </source>
</evidence>
<evidence type="ECO:0000256" key="4">
    <source>
        <dbReference type="ARBA" id="ARBA00022692"/>
    </source>
</evidence>
<feature type="transmembrane region" description="Helical" evidence="8">
    <location>
        <begin position="305"/>
        <end position="327"/>
    </location>
</feature>
<dbReference type="Proteomes" id="UP001604002">
    <property type="component" value="Unassembled WGS sequence"/>
</dbReference>
<dbReference type="NCBIfam" id="TIGR03023">
    <property type="entry name" value="WcaJ_sugtrans"/>
    <property type="match status" value="1"/>
</dbReference>
<keyword evidence="11" id="KW-1185">Reference proteome</keyword>
<evidence type="ECO:0000256" key="1">
    <source>
        <dbReference type="ARBA" id="ARBA00004141"/>
    </source>
</evidence>
<dbReference type="NCBIfam" id="TIGR03025">
    <property type="entry name" value="EPS_sugtrans"/>
    <property type="match status" value="1"/>
</dbReference>
<evidence type="ECO:0000256" key="8">
    <source>
        <dbReference type="SAM" id="Phobius"/>
    </source>
</evidence>
<evidence type="ECO:0000256" key="7">
    <source>
        <dbReference type="ARBA" id="ARBA00023169"/>
    </source>
</evidence>
<keyword evidence="3 10" id="KW-0808">Transferase</keyword>
<dbReference type="InterPro" id="IPR017473">
    <property type="entry name" value="Undecaprenyl-P_gluc_Ptfrase"/>
</dbReference>
<evidence type="ECO:0000313" key="10">
    <source>
        <dbReference type="EMBL" id="MFG1374555.1"/>
    </source>
</evidence>
<evidence type="ECO:0000256" key="3">
    <source>
        <dbReference type="ARBA" id="ARBA00022679"/>
    </source>
</evidence>
<dbReference type="GO" id="GO:0089702">
    <property type="term" value="F:undecaprenyl-phosphate glucose phosphotransferase activity"/>
    <property type="evidence" value="ECO:0007669"/>
    <property type="project" value="UniProtKB-EC"/>
</dbReference>
<protein>
    <submittedName>
        <fullName evidence="10">Undecaprenyl-phosphate glucose phosphotransferase</fullName>
        <ecNumber evidence="10">2.7.8.31</ecNumber>
    </submittedName>
</protein>
<dbReference type="PANTHER" id="PTHR30576">
    <property type="entry name" value="COLANIC BIOSYNTHESIS UDP-GLUCOSE LIPID CARRIER TRANSFERASE"/>
    <property type="match status" value="1"/>
</dbReference>
<feature type="transmembrane region" description="Helical" evidence="8">
    <location>
        <begin position="103"/>
        <end position="127"/>
    </location>
</feature>